<reference evidence="2 3" key="1">
    <citation type="submission" date="2017-04" db="EMBL/GenBank/DDBJ databases">
        <title>Complete genome sequences of Rhizobium genomic linages associated to common bean (phaseolus vulgaris).</title>
        <authorList>
            <person name="Santamaria R.I."/>
            <person name="Bustos P."/>
            <person name="Perez-Carrascal O."/>
            <person name="Martinez-Flores I."/>
            <person name="Juarez S."/>
            <person name="Lozano L."/>
            <person name="Miranda F."/>
            <person name="Vinuesa P."/>
            <person name="Martinez-Romero E."/>
            <person name="Cevallos M.A."/>
            <person name="Romero D."/>
            <person name="Davila G."/>
            <person name="Gonzalez V."/>
        </authorList>
    </citation>
    <scope>NUCLEOTIDE SEQUENCE [LARGE SCALE GENOMIC DNA]</scope>
    <source>
        <strain evidence="2 3">NXC12</strain>
    </source>
</reference>
<protein>
    <submittedName>
        <fullName evidence="2">Uncharacterized protein</fullName>
    </submittedName>
</protein>
<evidence type="ECO:0000256" key="1">
    <source>
        <dbReference type="SAM" id="MobiDB-lite"/>
    </source>
</evidence>
<evidence type="ECO:0000313" key="2">
    <source>
        <dbReference type="EMBL" id="ARQ09174.1"/>
    </source>
</evidence>
<evidence type="ECO:0000313" key="3">
    <source>
        <dbReference type="Proteomes" id="UP000194159"/>
    </source>
</evidence>
<dbReference type="EMBL" id="CP020906">
    <property type="protein sequence ID" value="ARQ09174.1"/>
    <property type="molecule type" value="Genomic_DNA"/>
</dbReference>
<proteinExistence type="predicted"/>
<dbReference type="Proteomes" id="UP000194159">
    <property type="component" value="Chromosome"/>
</dbReference>
<sequence length="66" mass="6832">MLRHASSEPMADNEQPSCGGAQGSLAHGRKLYSAAGHDRNSRNPAEATGLLSAQSGRASITRGRGQ</sequence>
<feature type="region of interest" description="Disordered" evidence="1">
    <location>
        <begin position="1"/>
        <end position="66"/>
    </location>
</feature>
<accession>A0AAN1BDE8</accession>
<organism evidence="2 3">
    <name type="scientific">Rhizobium etli</name>
    <dbReference type="NCBI Taxonomy" id="29449"/>
    <lineage>
        <taxon>Bacteria</taxon>
        <taxon>Pseudomonadati</taxon>
        <taxon>Pseudomonadota</taxon>
        <taxon>Alphaproteobacteria</taxon>
        <taxon>Hyphomicrobiales</taxon>
        <taxon>Rhizobiaceae</taxon>
        <taxon>Rhizobium/Agrobacterium group</taxon>
        <taxon>Rhizobium</taxon>
    </lineage>
</organism>
<gene>
    <name evidence="2" type="ORF">NXC12_CH01096</name>
</gene>
<name>A0AAN1BDE8_RHIET</name>
<dbReference type="AlphaFoldDB" id="A0AAN1BDE8"/>